<keyword evidence="1" id="KW-1185">Reference proteome</keyword>
<dbReference type="PANTHER" id="PTHR33986:SF2">
    <property type="entry name" value="MITOCHONDRIAL FISSION PROTEIN ELM1"/>
    <property type="match status" value="1"/>
</dbReference>
<dbReference type="GO" id="GO:0000266">
    <property type="term" value="P:mitochondrial fission"/>
    <property type="evidence" value="ECO:0007669"/>
    <property type="project" value="TreeGrafter"/>
</dbReference>
<evidence type="ECO:0000313" key="3">
    <source>
        <dbReference type="RefSeq" id="XP_022731305.1"/>
    </source>
</evidence>
<dbReference type="Pfam" id="PF06258">
    <property type="entry name" value="Mito_fiss_Elm1"/>
    <property type="match status" value="1"/>
</dbReference>
<sequence>MMISLIISYFSSTMTKIICFSLTNFANRHQKSLSKNLLIVQKFYIWDDQAWADAFVITADSVSLISEACSIGKPMYVMVAELCKWKLSDFHKSFRERGVVWPFTYSEDMK</sequence>
<proteinExistence type="predicted"/>
<dbReference type="OrthoDB" id="1856981at2759"/>
<dbReference type="Proteomes" id="UP000515121">
    <property type="component" value="Unplaced"/>
</dbReference>
<dbReference type="AlphaFoldDB" id="A0A6P5XSW5"/>
<dbReference type="InterPro" id="IPR009367">
    <property type="entry name" value="Elm1-like"/>
</dbReference>
<organism evidence="1 3">
    <name type="scientific">Durio zibethinus</name>
    <name type="common">Durian</name>
    <dbReference type="NCBI Taxonomy" id="66656"/>
    <lineage>
        <taxon>Eukaryota</taxon>
        <taxon>Viridiplantae</taxon>
        <taxon>Streptophyta</taxon>
        <taxon>Embryophyta</taxon>
        <taxon>Tracheophyta</taxon>
        <taxon>Spermatophyta</taxon>
        <taxon>Magnoliopsida</taxon>
        <taxon>eudicotyledons</taxon>
        <taxon>Gunneridae</taxon>
        <taxon>Pentapetalae</taxon>
        <taxon>rosids</taxon>
        <taxon>malvids</taxon>
        <taxon>Malvales</taxon>
        <taxon>Malvaceae</taxon>
        <taxon>Helicteroideae</taxon>
        <taxon>Durio</taxon>
    </lineage>
</organism>
<gene>
    <name evidence="2 3" type="primary">LOC111285906</name>
</gene>
<accession>A0A6P5XSW5</accession>
<dbReference type="GeneID" id="111285906"/>
<dbReference type="KEGG" id="dzi:111285906"/>
<dbReference type="RefSeq" id="XP_022731305.1">
    <property type="nucleotide sequence ID" value="XM_022875570.1"/>
</dbReference>
<evidence type="ECO:0000313" key="2">
    <source>
        <dbReference type="RefSeq" id="XP_022731304.1"/>
    </source>
</evidence>
<reference evidence="2 3" key="1">
    <citation type="submission" date="2025-04" db="UniProtKB">
        <authorList>
            <consortium name="RefSeq"/>
        </authorList>
    </citation>
    <scope>IDENTIFICATION</scope>
    <source>
        <tissue evidence="2 3">Fruit stalk</tissue>
    </source>
</reference>
<evidence type="ECO:0000313" key="1">
    <source>
        <dbReference type="Proteomes" id="UP000515121"/>
    </source>
</evidence>
<dbReference type="RefSeq" id="XP_022731304.1">
    <property type="nucleotide sequence ID" value="XM_022875569.1"/>
</dbReference>
<name>A0A6P5XSW5_DURZI</name>
<dbReference type="GO" id="GO:0005741">
    <property type="term" value="C:mitochondrial outer membrane"/>
    <property type="evidence" value="ECO:0007669"/>
    <property type="project" value="TreeGrafter"/>
</dbReference>
<dbReference type="PANTHER" id="PTHR33986">
    <property type="entry name" value="OS02G0535700 PROTEIN"/>
    <property type="match status" value="1"/>
</dbReference>
<protein>
    <submittedName>
        <fullName evidence="2 3">Mitochondrial fission protein ELM1-like</fullName>
    </submittedName>
</protein>